<evidence type="ECO:0000313" key="9">
    <source>
        <dbReference type="EMBL" id="HIT39770.1"/>
    </source>
</evidence>
<dbReference type="InterPro" id="IPR003400">
    <property type="entry name" value="ExbD"/>
</dbReference>
<dbReference type="EMBL" id="DVKT01000052">
    <property type="protein sequence ID" value="HIT39770.1"/>
    <property type="molecule type" value="Genomic_DNA"/>
</dbReference>
<dbReference type="PANTHER" id="PTHR30558">
    <property type="entry name" value="EXBD MEMBRANE COMPONENT OF PMF-DRIVEN MACROMOLECULE IMPORT SYSTEM"/>
    <property type="match status" value="1"/>
</dbReference>
<evidence type="ECO:0000256" key="3">
    <source>
        <dbReference type="ARBA" id="ARBA00022475"/>
    </source>
</evidence>
<dbReference type="Pfam" id="PF02472">
    <property type="entry name" value="ExbD"/>
    <property type="match status" value="1"/>
</dbReference>
<dbReference type="AlphaFoldDB" id="A0A9D1GEQ8"/>
<dbReference type="Proteomes" id="UP000886722">
    <property type="component" value="Unassembled WGS sequence"/>
</dbReference>
<evidence type="ECO:0000256" key="4">
    <source>
        <dbReference type="ARBA" id="ARBA00022692"/>
    </source>
</evidence>
<keyword evidence="7" id="KW-0813">Transport</keyword>
<evidence type="ECO:0000256" key="8">
    <source>
        <dbReference type="SAM" id="Phobius"/>
    </source>
</evidence>
<gene>
    <name evidence="9" type="ORF">IAD06_07005</name>
</gene>
<dbReference type="GO" id="GO:0022857">
    <property type="term" value="F:transmembrane transporter activity"/>
    <property type="evidence" value="ECO:0007669"/>
    <property type="project" value="InterPro"/>
</dbReference>
<keyword evidence="6 8" id="KW-0472">Membrane</keyword>
<feature type="transmembrane region" description="Helical" evidence="8">
    <location>
        <begin position="21"/>
        <end position="41"/>
    </location>
</feature>
<keyword evidence="5 8" id="KW-1133">Transmembrane helix</keyword>
<keyword evidence="4 7" id="KW-0812">Transmembrane</keyword>
<dbReference type="Gene3D" id="3.30.420.270">
    <property type="match status" value="1"/>
</dbReference>
<comment type="similarity">
    <text evidence="2 7">Belongs to the ExbD/TolR family.</text>
</comment>
<keyword evidence="7" id="KW-0653">Protein transport</keyword>
<organism evidence="9 10">
    <name type="scientific">Candidatus Caccoplasma intestinavium</name>
    <dbReference type="NCBI Taxonomy" id="2840716"/>
    <lineage>
        <taxon>Bacteria</taxon>
        <taxon>Pseudomonadati</taxon>
        <taxon>Bacteroidota</taxon>
        <taxon>Bacteroidia</taxon>
        <taxon>Bacteroidales</taxon>
        <taxon>Bacteroidaceae</taxon>
        <taxon>Bacteroidaceae incertae sedis</taxon>
        <taxon>Candidatus Caccoplasma</taxon>
    </lineage>
</organism>
<evidence type="ECO:0000256" key="6">
    <source>
        <dbReference type="ARBA" id="ARBA00023136"/>
    </source>
</evidence>
<dbReference type="PANTHER" id="PTHR30558:SF7">
    <property type="entry name" value="TOL-PAL SYSTEM PROTEIN TOLR"/>
    <property type="match status" value="1"/>
</dbReference>
<evidence type="ECO:0000256" key="7">
    <source>
        <dbReference type="RuleBase" id="RU003879"/>
    </source>
</evidence>
<evidence type="ECO:0000256" key="1">
    <source>
        <dbReference type="ARBA" id="ARBA00004162"/>
    </source>
</evidence>
<dbReference type="GO" id="GO:0015031">
    <property type="term" value="P:protein transport"/>
    <property type="evidence" value="ECO:0007669"/>
    <property type="project" value="UniProtKB-KW"/>
</dbReference>
<comment type="caution">
    <text evidence="9">The sequence shown here is derived from an EMBL/GenBank/DDBJ whole genome shotgun (WGS) entry which is preliminary data.</text>
</comment>
<accession>A0A9D1GEQ8</accession>
<evidence type="ECO:0000313" key="10">
    <source>
        <dbReference type="Proteomes" id="UP000886722"/>
    </source>
</evidence>
<protein>
    <submittedName>
        <fullName evidence="9">Biopolymer transporter ExbD</fullName>
    </submittedName>
</protein>
<dbReference type="GO" id="GO:0005886">
    <property type="term" value="C:plasma membrane"/>
    <property type="evidence" value="ECO:0007669"/>
    <property type="project" value="UniProtKB-SubCell"/>
</dbReference>
<name>A0A9D1GEQ8_9BACT</name>
<evidence type="ECO:0000256" key="2">
    <source>
        <dbReference type="ARBA" id="ARBA00005811"/>
    </source>
</evidence>
<reference evidence="9" key="2">
    <citation type="journal article" date="2021" name="PeerJ">
        <title>Extensive microbial diversity within the chicken gut microbiome revealed by metagenomics and culture.</title>
        <authorList>
            <person name="Gilroy R."/>
            <person name="Ravi A."/>
            <person name="Getino M."/>
            <person name="Pursley I."/>
            <person name="Horton D.L."/>
            <person name="Alikhan N.F."/>
            <person name="Baker D."/>
            <person name="Gharbi K."/>
            <person name="Hall N."/>
            <person name="Watson M."/>
            <person name="Adriaenssens E.M."/>
            <person name="Foster-Nyarko E."/>
            <person name="Jarju S."/>
            <person name="Secka A."/>
            <person name="Antonio M."/>
            <person name="Oren A."/>
            <person name="Chaudhuri R.R."/>
            <person name="La Ragione R."/>
            <person name="Hildebrand F."/>
            <person name="Pallen M.J."/>
        </authorList>
    </citation>
    <scope>NUCLEOTIDE SEQUENCE</scope>
    <source>
        <strain evidence="9">21143</strain>
    </source>
</reference>
<evidence type="ECO:0000256" key="5">
    <source>
        <dbReference type="ARBA" id="ARBA00022989"/>
    </source>
</evidence>
<reference evidence="9" key="1">
    <citation type="submission" date="2020-10" db="EMBL/GenBank/DDBJ databases">
        <authorList>
            <person name="Gilroy R."/>
        </authorList>
    </citation>
    <scope>NUCLEOTIDE SEQUENCE</scope>
    <source>
        <strain evidence="9">21143</strain>
    </source>
</reference>
<sequence length="137" mass="15545">MALKRRNRIEASFSMASMTDVIFLLLIFFMVTSTFVFPNAIKVNLPQSKQQAAVKPLARVTIDASLNYYVSVGKAKAVKVAYEELPSYLVEARNQDPEMYFALYADESVPYREIMKVLNVANDNQLRMVLATQPVKE</sequence>
<proteinExistence type="inferred from homology"/>
<comment type="subcellular location">
    <subcellularLocation>
        <location evidence="1">Cell membrane</location>
        <topology evidence="1">Single-pass membrane protein</topology>
    </subcellularLocation>
    <subcellularLocation>
        <location evidence="7">Cell membrane</location>
        <topology evidence="7">Single-pass type II membrane protein</topology>
    </subcellularLocation>
</comment>
<keyword evidence="3" id="KW-1003">Cell membrane</keyword>